<proteinExistence type="predicted"/>
<reference evidence="3" key="1">
    <citation type="journal article" date="2019" name="Int. J. Syst. Evol. Microbiol.">
        <title>The Global Catalogue of Microorganisms (GCM) 10K type strain sequencing project: providing services to taxonomists for standard genome sequencing and annotation.</title>
        <authorList>
            <consortium name="The Broad Institute Genomics Platform"/>
            <consortium name="The Broad Institute Genome Sequencing Center for Infectious Disease"/>
            <person name="Wu L."/>
            <person name="Ma J."/>
        </authorList>
    </citation>
    <scope>NUCLEOTIDE SEQUENCE [LARGE SCALE GENOMIC DNA]</scope>
    <source>
        <strain evidence="3">KCTC 23707</strain>
    </source>
</reference>
<organism evidence="2 3">
    <name type="scientific">Methylopila henanensis</name>
    <dbReference type="NCBI Taxonomy" id="873516"/>
    <lineage>
        <taxon>Bacteria</taxon>
        <taxon>Pseudomonadati</taxon>
        <taxon>Pseudomonadota</taxon>
        <taxon>Alphaproteobacteria</taxon>
        <taxon>Hyphomicrobiales</taxon>
        <taxon>Methylopilaceae</taxon>
        <taxon>Methylopila</taxon>
    </lineage>
</organism>
<protein>
    <recommendedName>
        <fullName evidence="4">Anti-sigma factor NepR domain-containing protein</fullName>
    </recommendedName>
</protein>
<dbReference type="Proteomes" id="UP001597308">
    <property type="component" value="Unassembled WGS sequence"/>
</dbReference>
<accession>A0ABW4K991</accession>
<evidence type="ECO:0008006" key="4">
    <source>
        <dbReference type="Google" id="ProtNLM"/>
    </source>
</evidence>
<name>A0ABW4K991_9HYPH</name>
<dbReference type="EMBL" id="JBHUER010000011">
    <property type="protein sequence ID" value="MFD1704744.1"/>
    <property type="molecule type" value="Genomic_DNA"/>
</dbReference>
<evidence type="ECO:0000313" key="3">
    <source>
        <dbReference type="Proteomes" id="UP001597308"/>
    </source>
</evidence>
<keyword evidence="3" id="KW-1185">Reference proteome</keyword>
<sequence>MLDLHVQREIGDRLRKSLPQQTGQELPGKLASLLDDLRRMERPRDRQR</sequence>
<feature type="compositionally biased region" description="Basic and acidic residues" evidence="1">
    <location>
        <begin position="35"/>
        <end position="48"/>
    </location>
</feature>
<evidence type="ECO:0000313" key="2">
    <source>
        <dbReference type="EMBL" id="MFD1704744.1"/>
    </source>
</evidence>
<dbReference type="RefSeq" id="WP_378800810.1">
    <property type="nucleotide sequence ID" value="NZ_JBHUER010000011.1"/>
</dbReference>
<evidence type="ECO:0000256" key="1">
    <source>
        <dbReference type="SAM" id="MobiDB-lite"/>
    </source>
</evidence>
<feature type="region of interest" description="Disordered" evidence="1">
    <location>
        <begin position="11"/>
        <end position="48"/>
    </location>
</feature>
<gene>
    <name evidence="2" type="ORF">ACFSCV_17190</name>
</gene>
<comment type="caution">
    <text evidence="2">The sequence shown here is derived from an EMBL/GenBank/DDBJ whole genome shotgun (WGS) entry which is preliminary data.</text>
</comment>